<name>A0A6C0NZC4_9BACL</name>
<evidence type="ECO:0000313" key="3">
    <source>
        <dbReference type="Proteomes" id="UP000479114"/>
    </source>
</evidence>
<evidence type="ECO:0000259" key="1">
    <source>
        <dbReference type="PROSITE" id="PS51272"/>
    </source>
</evidence>
<proteinExistence type="predicted"/>
<dbReference type="Pfam" id="PF00395">
    <property type="entry name" value="SLH"/>
    <property type="match status" value="1"/>
</dbReference>
<dbReference type="AlphaFoldDB" id="A0A6C0NZC4"/>
<dbReference type="EMBL" id="CP048286">
    <property type="protein sequence ID" value="QHW29822.1"/>
    <property type="molecule type" value="Genomic_DNA"/>
</dbReference>
<accession>A0A6C0NZC4</accession>
<dbReference type="InterPro" id="IPR001119">
    <property type="entry name" value="SLH_dom"/>
</dbReference>
<sequence>MPGKVPFNPPATLSAPLKDTDLISAWAKSDVQTIAALQLMRGSDNLFAPRESVTREMAVVVAMRAHAYKQDGQNSAK</sequence>
<reference evidence="2 3" key="1">
    <citation type="submission" date="2020-02" db="EMBL/GenBank/DDBJ databases">
        <title>Paenibacillus sp. nov., isolated from rhizosphere soil of tomato.</title>
        <authorList>
            <person name="Weon H.-Y."/>
            <person name="Lee S.A."/>
        </authorList>
    </citation>
    <scope>NUCLEOTIDE SEQUENCE [LARGE SCALE GENOMIC DNA]</scope>
    <source>
        <strain evidence="2 3">14171R-81</strain>
    </source>
</reference>
<dbReference type="PROSITE" id="PS51272">
    <property type="entry name" value="SLH"/>
    <property type="match status" value="1"/>
</dbReference>
<dbReference type="RefSeq" id="WP_162638391.1">
    <property type="nucleotide sequence ID" value="NZ_CP048286.1"/>
</dbReference>
<keyword evidence="3" id="KW-1185">Reference proteome</keyword>
<feature type="domain" description="SLH" evidence="1">
    <location>
        <begin position="14"/>
        <end position="76"/>
    </location>
</feature>
<dbReference type="Proteomes" id="UP000479114">
    <property type="component" value="Chromosome"/>
</dbReference>
<organism evidence="2 3">
    <name type="scientific">Paenibacillus rhizovicinus</name>
    <dbReference type="NCBI Taxonomy" id="2704463"/>
    <lineage>
        <taxon>Bacteria</taxon>
        <taxon>Bacillati</taxon>
        <taxon>Bacillota</taxon>
        <taxon>Bacilli</taxon>
        <taxon>Bacillales</taxon>
        <taxon>Paenibacillaceae</taxon>
        <taxon>Paenibacillus</taxon>
    </lineage>
</organism>
<gene>
    <name evidence="2" type="ORF">GZH47_02550</name>
</gene>
<dbReference type="KEGG" id="prz:GZH47_02550"/>
<evidence type="ECO:0000313" key="2">
    <source>
        <dbReference type="EMBL" id="QHW29822.1"/>
    </source>
</evidence>
<protein>
    <submittedName>
        <fullName evidence="2">S-layer homology domain-containing protein</fullName>
    </submittedName>
</protein>